<dbReference type="PANTHER" id="PTHR11913">
    <property type="entry name" value="COFILIN-RELATED"/>
    <property type="match status" value="1"/>
</dbReference>
<dbReference type="GO" id="GO:0015629">
    <property type="term" value="C:actin cytoskeleton"/>
    <property type="evidence" value="ECO:0007669"/>
    <property type="project" value="InterPro"/>
</dbReference>
<accession>A0AAD6BRA4</accession>
<evidence type="ECO:0000256" key="1">
    <source>
        <dbReference type="ARBA" id="ARBA00006844"/>
    </source>
</evidence>
<dbReference type="InterPro" id="IPR029006">
    <property type="entry name" value="ADF-H/Gelsolin-like_dom_sf"/>
</dbReference>
<name>A0AAD6BRA4_9TELE</name>
<dbReference type="AlphaFoldDB" id="A0AAD6BRA4"/>
<dbReference type="CDD" id="cd11286">
    <property type="entry name" value="ADF_cofilin_like"/>
    <property type="match status" value="1"/>
</dbReference>
<sequence>MSHPALITLQHFDYCSLFPLHNRQHVPDVPPEVMASGVQVADEVKQIFNVMKVVKNDDDEKERIRIVQLWIDGEIKVENIYREKDLEGVDNVFKFIKDLMRPDKSRYFLYDCHFDTKESGRKEELIFMMWAPDNGPMKSRMQYASSKSAMCRVVQGVKHIFEIHDVEDMEPESFAERLKHNVLKMEGHPLRGN</sequence>
<dbReference type="EMBL" id="JAPTMU010000001">
    <property type="protein sequence ID" value="KAJ4949044.1"/>
    <property type="molecule type" value="Genomic_DNA"/>
</dbReference>
<dbReference type="SUPFAM" id="SSF55753">
    <property type="entry name" value="Actin depolymerizing proteins"/>
    <property type="match status" value="1"/>
</dbReference>
<dbReference type="SMART" id="SM00102">
    <property type="entry name" value="ADF"/>
    <property type="match status" value="1"/>
</dbReference>
<comment type="caution">
    <text evidence="4">The sequence shown here is derived from an EMBL/GenBank/DDBJ whole genome shotgun (WGS) entry which is preliminary data.</text>
</comment>
<dbReference type="Gene3D" id="3.40.20.10">
    <property type="entry name" value="Severin"/>
    <property type="match status" value="1"/>
</dbReference>
<comment type="similarity">
    <text evidence="1">Belongs to the actin-binding proteins ADF family.</text>
</comment>
<evidence type="ECO:0000313" key="4">
    <source>
        <dbReference type="EMBL" id="KAJ4949044.1"/>
    </source>
</evidence>
<reference evidence="4" key="1">
    <citation type="submission" date="2022-11" db="EMBL/GenBank/DDBJ databases">
        <title>Chromosome-level genome of Pogonophryne albipinna.</title>
        <authorList>
            <person name="Jo E."/>
        </authorList>
    </citation>
    <scope>NUCLEOTIDE SEQUENCE</scope>
    <source>
        <strain evidence="4">SGF0006</strain>
        <tissue evidence="4">Muscle</tissue>
    </source>
</reference>
<gene>
    <name evidence="4" type="ORF">JOQ06_020562</name>
</gene>
<dbReference type="PROSITE" id="PS51263">
    <property type="entry name" value="ADF_H"/>
    <property type="match status" value="1"/>
</dbReference>
<organism evidence="4 5">
    <name type="scientific">Pogonophryne albipinna</name>
    <dbReference type="NCBI Taxonomy" id="1090488"/>
    <lineage>
        <taxon>Eukaryota</taxon>
        <taxon>Metazoa</taxon>
        <taxon>Chordata</taxon>
        <taxon>Craniata</taxon>
        <taxon>Vertebrata</taxon>
        <taxon>Euteleostomi</taxon>
        <taxon>Actinopterygii</taxon>
        <taxon>Neopterygii</taxon>
        <taxon>Teleostei</taxon>
        <taxon>Neoteleostei</taxon>
        <taxon>Acanthomorphata</taxon>
        <taxon>Eupercaria</taxon>
        <taxon>Perciformes</taxon>
        <taxon>Notothenioidei</taxon>
        <taxon>Pogonophryne</taxon>
    </lineage>
</organism>
<dbReference type="GO" id="GO:0030042">
    <property type="term" value="P:actin filament depolymerization"/>
    <property type="evidence" value="ECO:0007669"/>
    <property type="project" value="InterPro"/>
</dbReference>
<evidence type="ECO:0000256" key="2">
    <source>
        <dbReference type="ARBA" id="ARBA00023203"/>
    </source>
</evidence>
<keyword evidence="5" id="KW-1185">Reference proteome</keyword>
<dbReference type="GO" id="GO:0003779">
    <property type="term" value="F:actin binding"/>
    <property type="evidence" value="ECO:0007669"/>
    <property type="project" value="UniProtKB-KW"/>
</dbReference>
<feature type="domain" description="ADF-H" evidence="3">
    <location>
        <begin position="37"/>
        <end position="179"/>
    </location>
</feature>
<evidence type="ECO:0000259" key="3">
    <source>
        <dbReference type="PROSITE" id="PS51263"/>
    </source>
</evidence>
<evidence type="ECO:0000313" key="5">
    <source>
        <dbReference type="Proteomes" id="UP001219934"/>
    </source>
</evidence>
<dbReference type="InterPro" id="IPR002108">
    <property type="entry name" value="ADF-H"/>
</dbReference>
<dbReference type="InterPro" id="IPR017904">
    <property type="entry name" value="ADF/Cofilin"/>
</dbReference>
<protein>
    <recommendedName>
        <fullName evidence="3">ADF-H domain-containing protein</fullName>
    </recommendedName>
</protein>
<proteinExistence type="inferred from homology"/>
<dbReference type="Pfam" id="PF00241">
    <property type="entry name" value="Cofilin_ADF"/>
    <property type="match status" value="1"/>
</dbReference>
<dbReference type="Proteomes" id="UP001219934">
    <property type="component" value="Unassembled WGS sequence"/>
</dbReference>
<keyword evidence="2" id="KW-0009">Actin-binding</keyword>